<dbReference type="STRING" id="1121937.GCA_000423125_00219"/>
<organism evidence="1 2">
    <name type="scientific">Haliea salexigens</name>
    <dbReference type="NCBI Taxonomy" id="287487"/>
    <lineage>
        <taxon>Bacteria</taxon>
        <taxon>Pseudomonadati</taxon>
        <taxon>Pseudomonadota</taxon>
        <taxon>Gammaproteobacteria</taxon>
        <taxon>Cellvibrionales</taxon>
        <taxon>Halieaceae</taxon>
        <taxon>Haliea</taxon>
    </lineage>
</organism>
<dbReference type="InterPro" id="IPR021890">
    <property type="entry name" value="DUF3501"/>
</dbReference>
<name>A0A3C1KKS2_9GAMM</name>
<gene>
    <name evidence="1" type="ORF">DCP75_05680</name>
</gene>
<reference evidence="1 2" key="1">
    <citation type="journal article" date="2018" name="Nat. Biotechnol.">
        <title>A standardized bacterial taxonomy based on genome phylogeny substantially revises the tree of life.</title>
        <authorList>
            <person name="Parks D.H."/>
            <person name="Chuvochina M."/>
            <person name="Waite D.W."/>
            <person name="Rinke C."/>
            <person name="Skarshewski A."/>
            <person name="Chaumeil P.A."/>
            <person name="Hugenholtz P."/>
        </authorList>
    </citation>
    <scope>NUCLEOTIDE SEQUENCE [LARGE SCALE GENOMIC DNA]</scope>
    <source>
        <strain evidence="1">UBA9158</strain>
    </source>
</reference>
<dbReference type="EMBL" id="DMND01000080">
    <property type="protein sequence ID" value="HAN27201.1"/>
    <property type="molecule type" value="Genomic_DNA"/>
</dbReference>
<comment type="caution">
    <text evidence="1">The sequence shown here is derived from an EMBL/GenBank/DDBJ whole genome shotgun (WGS) entry which is preliminary data.</text>
</comment>
<protein>
    <submittedName>
        <fullName evidence="1">DUF3501 domain-containing protein</fullName>
    </submittedName>
</protein>
<proteinExistence type="predicted"/>
<evidence type="ECO:0000313" key="1">
    <source>
        <dbReference type="EMBL" id="HAN27201.1"/>
    </source>
</evidence>
<accession>A0A3C1KKS2</accession>
<dbReference type="Pfam" id="PF12007">
    <property type="entry name" value="DUF3501"/>
    <property type="match status" value="1"/>
</dbReference>
<dbReference type="Proteomes" id="UP000259273">
    <property type="component" value="Unassembled WGS sequence"/>
</dbReference>
<dbReference type="AlphaFoldDB" id="A0A3C1KKS2"/>
<evidence type="ECO:0000313" key="2">
    <source>
        <dbReference type="Proteomes" id="UP000259273"/>
    </source>
</evidence>
<sequence>MRPLTRADLWSLEEYAVERPRFRSQVLEHKKTRQLSLGEHARLYFEDALTIKYQIQEMLRIEKVFEASGINEELEAYNPLIPTGHNWKATFMLEYADPVERARRLAEMIDIEDRVWLQVGNGERIYAIADEDLERSNAVKTSSVHFMRFELSPDMITAAKRGEPIQAGIDHPAYPIEGFTIEPGIREALTADLADNAVH</sequence>